<dbReference type="EMBL" id="CH476596">
    <property type="protein sequence ID" value="EAU36924.1"/>
    <property type="molecule type" value="Genomic_DNA"/>
</dbReference>
<dbReference type="Pfam" id="PF24539">
    <property type="entry name" value="DUF7600"/>
    <property type="match status" value="1"/>
</dbReference>
<dbReference type="VEuPathDB" id="FungiDB:ATEG_01962"/>
<dbReference type="InterPro" id="IPR056021">
    <property type="entry name" value="DUF7600"/>
</dbReference>
<evidence type="ECO:0000313" key="3">
    <source>
        <dbReference type="Proteomes" id="UP000007963"/>
    </source>
</evidence>
<dbReference type="PROSITE" id="PS50181">
    <property type="entry name" value="FBOX"/>
    <property type="match status" value="1"/>
</dbReference>
<dbReference type="RefSeq" id="XP_001211140.1">
    <property type="nucleotide sequence ID" value="XM_001211140.1"/>
</dbReference>
<accession>Q0CWH2</accession>
<dbReference type="HOGENOM" id="CLU_010533_0_0_1"/>
<gene>
    <name evidence="2" type="ORF">ATEG_01962</name>
</gene>
<dbReference type="OMA" id="VGQWMNE"/>
<organism evidence="2 3">
    <name type="scientific">Aspergillus terreus (strain NIH 2624 / FGSC A1156)</name>
    <dbReference type="NCBI Taxonomy" id="341663"/>
    <lineage>
        <taxon>Eukaryota</taxon>
        <taxon>Fungi</taxon>
        <taxon>Dikarya</taxon>
        <taxon>Ascomycota</taxon>
        <taxon>Pezizomycotina</taxon>
        <taxon>Eurotiomycetes</taxon>
        <taxon>Eurotiomycetidae</taxon>
        <taxon>Eurotiales</taxon>
        <taxon>Aspergillaceae</taxon>
        <taxon>Aspergillus</taxon>
        <taxon>Aspergillus subgen. Circumdati</taxon>
    </lineage>
</organism>
<dbReference type="InterPro" id="IPR001810">
    <property type="entry name" value="F-box_dom"/>
</dbReference>
<sequence length="841" mass="93531">MIYQRHQGRVSALGVEALKEWELYKPLENCGCFAFHASCWKLLLLRLGCDQAGHFPDETVIAESVFHLLYCTPSLYGSSFQFGHNYGGAAQTHKRFGQPKTVASGSRFCADPCAIPSMDELENYRKESSACASSSAGTDDDRPAVPLPCGTRREIRGTLETPHIFDGLSPELQYEILSYLSFAELLNIRLVCRDLALFTAPDMLPQSYWRSRFLLGQETDFLFPNLTTTRDWSGLYRGTRAALRDGLLPLINRRRIRRLLEPIAVLVEIRTHFQKGPSGSAAQPAESQGGCFQLIGGKNLPRLIQVTGSFSGRTSTGTDTALRQGCRVLYYRTQSFSLRRWQNRQRIGISFVRIGSRSFISGISLLSPGDCSIAGRWVGYHSPASEQWIETPSTSQVKGLCVAFRAEGLVGVRFLFTQSDPSSPLLPAQSPRAFEPLTNIDFGGPRGLLLGSLSRLALHMVSCLCPIIGIEIFFDGRSVSTNYGRTATFAPLCCRLNATVGPIPIVPAENTITGLIAVDRSGSYQTYASLKNVRMIQASTGMQGRSRSSNRICGLKFQYYNHPSPGTVGQWMNELDEDGFELSPDEEVRSLTIWLTSMGFSRQTPGRELGQVIAIRIETTHSRSVTFRSPDFHTLPARTLQHQFQSDADEKLTAISWIMDESYECVRAVTSPDENGKIQLLIPERGAPFDQVRKLYFERRNTNGSREGIVTAEAYIRDEAIVGLVFTYASGARTGIGELETDTHQRIQFERHERIVGMSAGALDHSLMEIGFEVGQDEPRYKTLGLPTTSPADGDPYDGYDWRDVWRRDGSSADYHSLAGGGSVYDLPRKSLVMAQWIQER</sequence>
<name>Q0CWH2_ASPTN</name>
<dbReference type="eggNOG" id="ENOG502SR83">
    <property type="taxonomic scope" value="Eukaryota"/>
</dbReference>
<dbReference type="GeneID" id="4316424"/>
<dbReference type="InterPro" id="IPR036047">
    <property type="entry name" value="F-box-like_dom_sf"/>
</dbReference>
<evidence type="ECO:0000259" key="1">
    <source>
        <dbReference type="PROSITE" id="PS50181"/>
    </source>
</evidence>
<dbReference type="AlphaFoldDB" id="Q0CWH2"/>
<evidence type="ECO:0000313" key="2">
    <source>
        <dbReference type="EMBL" id="EAU36924.1"/>
    </source>
</evidence>
<reference evidence="3" key="1">
    <citation type="submission" date="2005-09" db="EMBL/GenBank/DDBJ databases">
        <title>Annotation of the Aspergillus terreus NIH2624 genome.</title>
        <authorList>
            <person name="Birren B.W."/>
            <person name="Lander E.S."/>
            <person name="Galagan J.E."/>
            <person name="Nusbaum C."/>
            <person name="Devon K."/>
            <person name="Henn M."/>
            <person name="Ma L.-J."/>
            <person name="Jaffe D.B."/>
            <person name="Butler J."/>
            <person name="Alvarez P."/>
            <person name="Gnerre S."/>
            <person name="Grabherr M."/>
            <person name="Kleber M."/>
            <person name="Mauceli E.W."/>
            <person name="Brockman W."/>
            <person name="Rounsley S."/>
            <person name="Young S.K."/>
            <person name="LaButti K."/>
            <person name="Pushparaj V."/>
            <person name="DeCaprio D."/>
            <person name="Crawford M."/>
            <person name="Koehrsen M."/>
            <person name="Engels R."/>
            <person name="Montgomery P."/>
            <person name="Pearson M."/>
            <person name="Howarth C."/>
            <person name="Larson L."/>
            <person name="Luoma S."/>
            <person name="White J."/>
            <person name="Alvarado L."/>
            <person name="Kodira C.D."/>
            <person name="Zeng Q."/>
            <person name="Oleary S."/>
            <person name="Yandava C."/>
            <person name="Denning D.W."/>
            <person name="Nierman W.C."/>
            <person name="Milne T."/>
            <person name="Madden K."/>
        </authorList>
    </citation>
    <scope>NUCLEOTIDE SEQUENCE [LARGE SCALE GENOMIC DNA]</scope>
    <source>
        <strain evidence="3">NIH 2624 / FGSC A1156</strain>
    </source>
</reference>
<proteinExistence type="predicted"/>
<dbReference type="OrthoDB" id="5273847at2759"/>
<dbReference type="SUPFAM" id="SSF81383">
    <property type="entry name" value="F-box domain"/>
    <property type="match status" value="1"/>
</dbReference>
<dbReference type="STRING" id="341663.Q0CWH2"/>
<feature type="domain" description="F-box" evidence="1">
    <location>
        <begin position="162"/>
        <end position="212"/>
    </location>
</feature>
<dbReference type="Proteomes" id="UP000007963">
    <property type="component" value="Unassembled WGS sequence"/>
</dbReference>
<protein>
    <recommendedName>
        <fullName evidence="1">F-box domain-containing protein</fullName>
    </recommendedName>
</protein>
<dbReference type="Pfam" id="PF00646">
    <property type="entry name" value="F-box"/>
    <property type="match status" value="1"/>
</dbReference>